<gene>
    <name evidence="1" type="ORF">CALK_1984</name>
</gene>
<reference evidence="1 2" key="1">
    <citation type="journal article" date="2013" name="Environ. Microbiol.">
        <title>Genome analysis of Chitinivibrio alkaliphilus gen. nov., sp. nov., a novel extremely haloalkaliphilic anaerobic chitinolytic bacterium from the candidate phylum Termite Group 3.</title>
        <authorList>
            <person name="Sorokin D.Y."/>
            <person name="Gumerov V.M."/>
            <person name="Rakitin A.L."/>
            <person name="Beletsky A.V."/>
            <person name="Damste J.S."/>
            <person name="Muyzer G."/>
            <person name="Mardanov A.V."/>
            <person name="Ravin N.V."/>
        </authorList>
    </citation>
    <scope>NUCLEOTIDE SEQUENCE [LARGE SCALE GENOMIC DNA]</scope>
    <source>
        <strain evidence="1 2">ACht1</strain>
    </source>
</reference>
<evidence type="ECO:0000313" key="2">
    <source>
        <dbReference type="Proteomes" id="UP000017148"/>
    </source>
</evidence>
<dbReference type="AlphaFoldDB" id="U7D3M3"/>
<proteinExistence type="predicted"/>
<evidence type="ECO:0000313" key="1">
    <source>
        <dbReference type="EMBL" id="ERP31104.1"/>
    </source>
</evidence>
<name>U7D3M3_9BACT</name>
<organism evidence="1 2">
    <name type="scientific">Chitinivibrio alkaliphilus ACht1</name>
    <dbReference type="NCBI Taxonomy" id="1313304"/>
    <lineage>
        <taxon>Bacteria</taxon>
        <taxon>Pseudomonadati</taxon>
        <taxon>Fibrobacterota</taxon>
        <taxon>Chitinivibrionia</taxon>
        <taxon>Chitinivibrionales</taxon>
        <taxon>Chitinivibrionaceae</taxon>
        <taxon>Chitinivibrio</taxon>
    </lineage>
</organism>
<dbReference type="STRING" id="1313304.CALK_1984"/>
<dbReference type="EMBL" id="ASJR01000019">
    <property type="protein sequence ID" value="ERP31104.1"/>
    <property type="molecule type" value="Genomic_DNA"/>
</dbReference>
<protein>
    <submittedName>
        <fullName evidence="1">Uncharacterized protein</fullName>
    </submittedName>
</protein>
<dbReference type="Proteomes" id="UP000017148">
    <property type="component" value="Unassembled WGS sequence"/>
</dbReference>
<sequence>MSKNKKRVGYHSHDTTKGRYSLKQSLYTLLTPLGKTKDAGWYIDLSIIIIIF</sequence>
<keyword evidence="2" id="KW-1185">Reference proteome</keyword>
<comment type="caution">
    <text evidence="1">The sequence shown here is derived from an EMBL/GenBank/DDBJ whole genome shotgun (WGS) entry which is preliminary data.</text>
</comment>
<accession>U7D3M3</accession>